<gene>
    <name evidence="1" type="ORF">SAMN06296065_102473</name>
</gene>
<keyword evidence="2" id="KW-1185">Reference proteome</keyword>
<comment type="caution">
    <text evidence="1">The sequence shown here is derived from an EMBL/GenBank/DDBJ whole genome shotgun (WGS) entry which is preliminary data.</text>
</comment>
<dbReference type="EMBL" id="FXUI01000002">
    <property type="protein sequence ID" value="SMP58442.1"/>
    <property type="molecule type" value="Genomic_DNA"/>
</dbReference>
<evidence type="ECO:0000313" key="2">
    <source>
        <dbReference type="Proteomes" id="UP001157910"/>
    </source>
</evidence>
<evidence type="ECO:0000313" key="1">
    <source>
        <dbReference type="EMBL" id="SMP58442.1"/>
    </source>
</evidence>
<protein>
    <submittedName>
        <fullName evidence="1">Uncharacterized protein</fullName>
    </submittedName>
</protein>
<accession>A0ABY1Q5F7</accession>
<name>A0ABY1Q5F7_9SPHN</name>
<dbReference type="Proteomes" id="UP001157910">
    <property type="component" value="Unassembled WGS sequence"/>
</dbReference>
<organism evidence="1 2">
    <name type="scientific">Novosphingobium panipatense</name>
    <dbReference type="NCBI Taxonomy" id="428991"/>
    <lineage>
        <taxon>Bacteria</taxon>
        <taxon>Pseudomonadati</taxon>
        <taxon>Pseudomonadota</taxon>
        <taxon>Alphaproteobacteria</taxon>
        <taxon>Sphingomonadales</taxon>
        <taxon>Sphingomonadaceae</taxon>
        <taxon>Novosphingobium</taxon>
    </lineage>
</organism>
<proteinExistence type="predicted"/>
<reference evidence="1 2" key="1">
    <citation type="submission" date="2017-05" db="EMBL/GenBank/DDBJ databases">
        <authorList>
            <person name="Varghese N."/>
            <person name="Submissions S."/>
        </authorList>
    </citation>
    <scope>NUCLEOTIDE SEQUENCE [LARGE SCALE GENOMIC DNA]</scope>
    <source>
        <strain evidence="1 2">SM16</strain>
    </source>
</reference>
<dbReference type="RefSeq" id="WP_283405445.1">
    <property type="nucleotide sequence ID" value="NZ_FXUI01000002.1"/>
</dbReference>
<sequence>MTKSTIASIAFDHALPIRQPADRASGPSWDSVRDAGVVTLENGKSYRFLCQLTHYLPWSEGGEQRYEVELRSSRGKVILLQHLAALRKELLGRFKARIEQADRDFDQEEAAATISLGGSEAAENEPEADLKIAGCDPDGADACISTLTAPFAGLWAEHLGITPEELLRRLKADEVLRSSSRLICQAQAPEQATDDNPEAALIRILAREAHESFERERLVSNAKAALRRLKPSN</sequence>